<dbReference type="Proteomes" id="UP000054886">
    <property type="component" value="Unassembled WGS sequence"/>
</dbReference>
<dbReference type="InterPro" id="IPR018200">
    <property type="entry name" value="USP_CS"/>
</dbReference>
<dbReference type="FunFam" id="3.90.70.10:FF:000115">
    <property type="entry name" value="DOA4p Ubiquitin hydrolase"/>
    <property type="match status" value="1"/>
</dbReference>
<dbReference type="InterPro" id="IPR001763">
    <property type="entry name" value="Rhodanese-like_dom"/>
</dbReference>
<sequence>MQMVPSNVPDIDVHIGLPQLINKAQEAVEFIVQESRCDAVIMRTLKRTSSFSNGKKPKGTDVTNNEMKYLLDQCLDHLSKLNECTKAIRKKSHGNLDIQYVHAYFYYKIVHILMTNVIPGLAEFQSLKNTIKKKAGSIESELLQIYNVILSSLISDETIEIIHHSKAILKVNESNYNEKQVSEKHTPSDKSSLTENDQPQLCAHINSSQLDKLLRQNSNDLLIIDVRERESYNNVHIRAQNILCLEPIAFSENYTYRDLVKRSMITAPKDEILLLGNLSNFKYIILTTALSSDLLKSYSSKLDCLKEILYQYLTMQPNGRFSRLLVHKDGIEAWCKDGYIVEHSDDHEKSIGDDSEESLMDSTRESSGESNEVITTKDDSVYVSGDLRSLSLQELPELTPSVSNSMDSSMMAMMRPEAVTQGYNNIYQNPTERKVSRSSSFKNFFNKKRTSSMSLGSHTRSVSTPMAPINDLYNDTKLNPNSFNDRSLSGLSLDPPLKPMPISYPSNPVIKTTKTQAMSPGPAKSVSPSSLTFVGDDVSKSPTGLRSSSNATIKEVLSSPTGRKFNHSVLPNTKKDYDLNFTVGLENMGNSCYMNCILQCIMGTNELSQIFLNNSYEKHININSKLGSKGVLARYFARLAHIMHQTSYDQEKKAAIVRPTQFRMAIASINSMFRNTNQQDCQEFCQFLLDGLHEDLNQCGNNPPLKELSEEAEKKRELLSLRIASSIEWERFLTTNFSVIIDLFQGQYASRLKCSVCSNTSTTYQPFSVLSVPLPTGTKSSVNLMDCFNEFTKCEKLEHDEYWNCPTCKKKQPSTKQLTITRLPRNLIIHLKRFDNRMNKNTKLIDYPFNLDLTSFWANDKDDRLPPGVSIDELPARGQIPPFKYSLYAVANHFGSLYGGHYTSYVNKGLSRGWYYFDDQNYRLVKKTSEVVNSNAYVLFYRRVHGI</sequence>
<dbReference type="GO" id="GO:0006508">
    <property type="term" value="P:proteolysis"/>
    <property type="evidence" value="ECO:0007669"/>
    <property type="project" value="UniProtKB-KW"/>
</dbReference>
<dbReference type="Pfam" id="PF00443">
    <property type="entry name" value="UCH"/>
    <property type="match status" value="1"/>
</dbReference>
<feature type="domain" description="USP" evidence="10">
    <location>
        <begin position="583"/>
        <end position="944"/>
    </location>
</feature>
<evidence type="ECO:0000256" key="7">
    <source>
        <dbReference type="RuleBase" id="RU366025"/>
    </source>
</evidence>
<accession>A0A0W0ECF6</accession>
<comment type="similarity">
    <text evidence="2 7">Belongs to the peptidase C19 family.</text>
</comment>
<evidence type="ECO:0000256" key="8">
    <source>
        <dbReference type="SAM" id="MobiDB-lite"/>
    </source>
</evidence>
<dbReference type="VEuPathDB" id="FungiDB:B1J91_G05247g"/>
<organism evidence="11 12">
    <name type="scientific">Candida glabrata</name>
    <name type="common">Yeast</name>
    <name type="synonym">Torulopsis glabrata</name>
    <dbReference type="NCBI Taxonomy" id="5478"/>
    <lineage>
        <taxon>Eukaryota</taxon>
        <taxon>Fungi</taxon>
        <taxon>Dikarya</taxon>
        <taxon>Ascomycota</taxon>
        <taxon>Saccharomycotina</taxon>
        <taxon>Saccharomycetes</taxon>
        <taxon>Saccharomycetales</taxon>
        <taxon>Saccharomycetaceae</taxon>
        <taxon>Nakaseomyces</taxon>
    </lineage>
</organism>
<evidence type="ECO:0000313" key="11">
    <source>
        <dbReference type="EMBL" id="KTB07632.1"/>
    </source>
</evidence>
<dbReference type="PROSITE" id="PS00973">
    <property type="entry name" value="USP_2"/>
    <property type="match status" value="1"/>
</dbReference>
<evidence type="ECO:0000256" key="4">
    <source>
        <dbReference type="ARBA" id="ARBA00022786"/>
    </source>
</evidence>
<evidence type="ECO:0000313" key="12">
    <source>
        <dbReference type="Proteomes" id="UP000054886"/>
    </source>
</evidence>
<dbReference type="Gene3D" id="3.40.250.10">
    <property type="entry name" value="Rhodanese-like domain"/>
    <property type="match status" value="1"/>
</dbReference>
<dbReference type="GO" id="GO:0016579">
    <property type="term" value="P:protein deubiquitination"/>
    <property type="evidence" value="ECO:0007669"/>
    <property type="project" value="InterPro"/>
</dbReference>
<evidence type="ECO:0000259" key="10">
    <source>
        <dbReference type="PROSITE" id="PS50235"/>
    </source>
</evidence>
<dbReference type="VEuPathDB" id="FungiDB:CAGL0G05247g"/>
<dbReference type="PANTHER" id="PTHR21646">
    <property type="entry name" value="UBIQUITIN CARBOXYL-TERMINAL HYDROLASE"/>
    <property type="match status" value="1"/>
</dbReference>
<evidence type="ECO:0000256" key="2">
    <source>
        <dbReference type="ARBA" id="ARBA00009085"/>
    </source>
</evidence>
<dbReference type="EC" id="3.4.19.12" evidence="7"/>
<dbReference type="InterPro" id="IPR028889">
    <property type="entry name" value="USP"/>
</dbReference>
<evidence type="ECO:0000259" key="9">
    <source>
        <dbReference type="PROSITE" id="PS50206"/>
    </source>
</evidence>
<dbReference type="VEuPathDB" id="FungiDB:GWK60_G05027"/>
<gene>
    <name evidence="11" type="ORF">AO440_001699</name>
</gene>
<evidence type="ECO:0000256" key="6">
    <source>
        <dbReference type="ARBA" id="ARBA00022807"/>
    </source>
</evidence>
<dbReference type="SUPFAM" id="SSF54001">
    <property type="entry name" value="Cysteine proteinases"/>
    <property type="match status" value="1"/>
</dbReference>
<comment type="caution">
    <text evidence="11">The sequence shown here is derived from an EMBL/GenBank/DDBJ whole genome shotgun (WGS) entry which is preliminary data.</text>
</comment>
<evidence type="ECO:0000256" key="5">
    <source>
        <dbReference type="ARBA" id="ARBA00022801"/>
    </source>
</evidence>
<dbReference type="PANTHER" id="PTHR21646:SF95">
    <property type="entry name" value="UBIQUITIN CARBOXYL-TERMINAL HYDROLASE 4-RELATED"/>
    <property type="match status" value="1"/>
</dbReference>
<dbReference type="PROSITE" id="PS00972">
    <property type="entry name" value="USP_1"/>
    <property type="match status" value="1"/>
</dbReference>
<feature type="domain" description="Rhodanese" evidence="9">
    <location>
        <begin position="217"/>
        <end position="237"/>
    </location>
</feature>
<dbReference type="CDD" id="cd02674">
    <property type="entry name" value="Peptidase_C19R"/>
    <property type="match status" value="1"/>
</dbReference>
<evidence type="ECO:0000256" key="3">
    <source>
        <dbReference type="ARBA" id="ARBA00022670"/>
    </source>
</evidence>
<dbReference type="AlphaFoldDB" id="A0A0W0ECF6"/>
<dbReference type="PhylomeDB" id="A0A0W0ECF6"/>
<dbReference type="Gene3D" id="3.90.70.10">
    <property type="entry name" value="Cysteine proteinases"/>
    <property type="match status" value="1"/>
</dbReference>
<dbReference type="InterPro" id="IPR038765">
    <property type="entry name" value="Papain-like_cys_pep_sf"/>
</dbReference>
<dbReference type="VEuPathDB" id="FungiDB:GVI51_G05049"/>
<comment type="catalytic activity">
    <reaction evidence="1 7">
        <text>Thiol-dependent hydrolysis of ester, thioester, amide, peptide and isopeptide bonds formed by the C-terminal Gly of ubiquitin (a 76-residue protein attached to proteins as an intracellular targeting signal).</text>
        <dbReference type="EC" id="3.4.19.12"/>
    </reaction>
</comment>
<keyword evidence="3 7" id="KW-0645">Protease</keyword>
<evidence type="ECO:0000256" key="1">
    <source>
        <dbReference type="ARBA" id="ARBA00000707"/>
    </source>
</evidence>
<dbReference type="InterPro" id="IPR001394">
    <property type="entry name" value="Peptidase_C19_UCH"/>
</dbReference>
<feature type="region of interest" description="Disordered" evidence="8">
    <location>
        <begin position="346"/>
        <end position="373"/>
    </location>
</feature>
<dbReference type="InterPro" id="IPR036873">
    <property type="entry name" value="Rhodanese-like_dom_sf"/>
</dbReference>
<dbReference type="SUPFAM" id="SSF52821">
    <property type="entry name" value="Rhodanese/Cell cycle control phosphatase"/>
    <property type="match status" value="1"/>
</dbReference>
<dbReference type="PROSITE" id="PS50206">
    <property type="entry name" value="RHODANESE_3"/>
    <property type="match status" value="1"/>
</dbReference>
<dbReference type="InterPro" id="IPR050185">
    <property type="entry name" value="Ub_carboxyl-term_hydrolase"/>
</dbReference>
<keyword evidence="6 7" id="KW-0788">Thiol protease</keyword>
<keyword evidence="5 7" id="KW-0378">Hydrolase</keyword>
<dbReference type="PROSITE" id="PS50235">
    <property type="entry name" value="USP_3"/>
    <property type="match status" value="1"/>
</dbReference>
<reference evidence="11 12" key="1">
    <citation type="submission" date="2015-10" db="EMBL/GenBank/DDBJ databases">
        <title>Draft genomes sequences of Candida glabrata isolates 1A, 1B, 2A, 2B, 3A and 3B.</title>
        <authorList>
            <person name="Haavelsrud O.E."/>
            <person name="Gaustad P."/>
        </authorList>
    </citation>
    <scope>NUCLEOTIDE SEQUENCE [LARGE SCALE GENOMIC DNA]</scope>
    <source>
        <strain evidence="11">910700640</strain>
    </source>
</reference>
<dbReference type="EMBL" id="LLZZ01000107">
    <property type="protein sequence ID" value="KTB07632.1"/>
    <property type="molecule type" value="Genomic_DNA"/>
</dbReference>
<keyword evidence="4 7" id="KW-0833">Ubl conjugation pathway</keyword>
<dbReference type="GO" id="GO:0004843">
    <property type="term" value="F:cysteine-type deubiquitinase activity"/>
    <property type="evidence" value="ECO:0007669"/>
    <property type="project" value="UniProtKB-UniRule"/>
</dbReference>
<name>A0A0W0ECF6_CANGB</name>
<protein>
    <recommendedName>
        <fullName evidence="7">Ubiquitin carboxyl-terminal hydrolase</fullName>
        <ecNumber evidence="7">3.4.19.12</ecNumber>
    </recommendedName>
</protein>
<proteinExistence type="inferred from homology"/>